<evidence type="ECO:0000313" key="4">
    <source>
        <dbReference type="EMBL" id="HBA4246971.1"/>
    </source>
</evidence>
<dbReference type="InterPro" id="IPR032499">
    <property type="entry name" value="Phage_CI_C"/>
</dbReference>
<proteinExistence type="predicted"/>
<reference evidence="4" key="1">
    <citation type="journal article" date="2018" name="Genome Biol.">
        <title>SKESA: strategic k-mer extension for scrupulous assemblies.</title>
        <authorList>
            <person name="Souvorov A."/>
            <person name="Agarwala R."/>
            <person name="Lipman D.J."/>
        </authorList>
    </citation>
    <scope>NUCLEOTIDE SEQUENCE</scope>
    <source>
        <strain evidence="4">ST-87-5</strain>
    </source>
</reference>
<dbReference type="Gene3D" id="1.10.260.40">
    <property type="entry name" value="lambda repressor-like DNA-binding domains"/>
    <property type="match status" value="1"/>
</dbReference>
<evidence type="ECO:0000313" key="5">
    <source>
        <dbReference type="EMBL" id="WHI00616.1"/>
    </source>
</evidence>
<feature type="domain" description="Bacteriophage CI repressor N-terminal" evidence="1">
    <location>
        <begin position="9"/>
        <end position="72"/>
    </location>
</feature>
<dbReference type="SMR" id="A0A024L5N0"/>
<dbReference type="Gene3D" id="2.10.109.10">
    <property type="entry name" value="Umud Fragment, subunit A"/>
    <property type="match status" value="1"/>
</dbReference>
<dbReference type="InterPro" id="IPR010982">
    <property type="entry name" value="Lambda_DNA-bd_dom_sf"/>
</dbReference>
<dbReference type="Pfam" id="PF07022">
    <property type="entry name" value="Phage_CI_repr"/>
    <property type="match status" value="1"/>
</dbReference>
<dbReference type="Proteomes" id="UP000531813">
    <property type="component" value="Unassembled WGS sequence"/>
</dbReference>
<feature type="domain" description="Bacteriophage CI repressor C-terminal" evidence="2">
    <location>
        <begin position="83"/>
        <end position="181"/>
    </location>
</feature>
<reference evidence="5" key="4">
    <citation type="journal article" date="2023" name="Front. Microbiol.">
        <title>Virotyping and genetic antimicrobial susceptibility testing of porcine ETEC/STEC strains and associated plasmid types.</title>
        <authorList>
            <person name="Vereecke N."/>
            <person name="Van Hoorde S."/>
            <person name="Sperling D."/>
            <person name="Theuns S."/>
            <person name="Devriendt B."/>
            <person name="Cox E."/>
        </authorList>
    </citation>
    <scope>NUCLEOTIDE SEQUENCE</scope>
    <source>
        <strain evidence="5">ETEC4085</strain>
    </source>
</reference>
<dbReference type="EMBL" id="AASWIS010000009">
    <property type="protein sequence ID" value="EFH5892562.1"/>
    <property type="molecule type" value="Genomic_DNA"/>
</dbReference>
<dbReference type="RefSeq" id="WP_001047321.1">
    <property type="nucleotide sequence ID" value="NZ_AP027532.1"/>
</dbReference>
<sequence length="189" mass="21256">MNLEKGGRGAIERMVEAYGFKTRQALCDHLGISKSTLATRYMRDSFPAEWVIQCALETGTSLNWLTTGHGSKQTSGNTNTMEVAKYVLSDGALCEDGFYIFDREFLPSAFKNLFVITDNNSEFICDKEFDDIRDGKWVISIDGEITIRDITRLPGGRIFVEGGNRAFECKIEDVEIIGKIISLTIKYVR</sequence>
<evidence type="ECO:0000259" key="2">
    <source>
        <dbReference type="Pfam" id="PF16452"/>
    </source>
</evidence>
<dbReference type="GO" id="GO:0003677">
    <property type="term" value="F:DNA binding"/>
    <property type="evidence" value="ECO:0007669"/>
    <property type="project" value="InterPro"/>
</dbReference>
<dbReference type="EMBL" id="DADRWU010000016">
    <property type="protein sequence ID" value="HBA4246971.1"/>
    <property type="molecule type" value="Genomic_DNA"/>
</dbReference>
<gene>
    <name evidence="3" type="ORF">GOP25_09940</name>
    <name evidence="4" type="ORF">J5U05_002084</name>
    <name evidence="5" type="ORF">QDW62_18105</name>
</gene>
<dbReference type="Proteomes" id="UP000871786">
    <property type="component" value="Unassembled WGS sequence"/>
</dbReference>
<evidence type="ECO:0000313" key="3">
    <source>
        <dbReference type="EMBL" id="EFH5892562.1"/>
    </source>
</evidence>
<dbReference type="Pfam" id="PF16452">
    <property type="entry name" value="Phage_CI_C"/>
    <property type="match status" value="1"/>
</dbReference>
<dbReference type="GO" id="GO:0051259">
    <property type="term" value="P:protein complex oligomerization"/>
    <property type="evidence" value="ECO:0007669"/>
    <property type="project" value="InterPro"/>
</dbReference>
<evidence type="ECO:0000259" key="1">
    <source>
        <dbReference type="Pfam" id="PF07022"/>
    </source>
</evidence>
<accession>A0A024L5N0</accession>
<protein>
    <submittedName>
        <fullName evidence="3 5">Phage repressor protein</fullName>
    </submittedName>
</protein>
<reference evidence="3 6" key="2">
    <citation type="submission" date="2019-12" db="EMBL/GenBank/DDBJ databases">
        <authorList>
            <consortium name="GenomeTrakr network: Whole genome sequencing for foodborne pathogen traceback"/>
        </authorList>
    </citation>
    <scope>NUCLEOTIDE SEQUENCE [LARGE SCALE GENOMIC DNA]</scope>
    <source>
        <strain evidence="3 6">PSU-2243</strain>
    </source>
</reference>
<dbReference type="Proteomes" id="UP001179946">
    <property type="component" value="Chromosome"/>
</dbReference>
<dbReference type="InterPro" id="IPR010744">
    <property type="entry name" value="Phage_CI_N"/>
</dbReference>
<dbReference type="EMBL" id="CP122634">
    <property type="protein sequence ID" value="WHI00616.1"/>
    <property type="molecule type" value="Genomic_DNA"/>
</dbReference>
<dbReference type="AlphaFoldDB" id="A0A024L5N0"/>
<name>A0A024L5N0_ECOLX</name>
<evidence type="ECO:0000313" key="6">
    <source>
        <dbReference type="Proteomes" id="UP000531813"/>
    </source>
</evidence>
<dbReference type="GO" id="GO:0045892">
    <property type="term" value="P:negative regulation of DNA-templated transcription"/>
    <property type="evidence" value="ECO:0007669"/>
    <property type="project" value="InterPro"/>
</dbReference>
<organism evidence="3 6">
    <name type="scientific">Escherichia coli</name>
    <dbReference type="NCBI Taxonomy" id="562"/>
    <lineage>
        <taxon>Bacteria</taxon>
        <taxon>Pseudomonadati</taxon>
        <taxon>Pseudomonadota</taxon>
        <taxon>Gammaproteobacteria</taxon>
        <taxon>Enterobacterales</taxon>
        <taxon>Enterobacteriaceae</taxon>
        <taxon>Escherichia</taxon>
    </lineage>
</organism>
<reference evidence="4" key="3">
    <citation type="submission" date="2021-03" db="EMBL/GenBank/DDBJ databases">
        <authorList>
            <consortium name="NCBI Pathogen Detection Project"/>
        </authorList>
    </citation>
    <scope>NUCLEOTIDE SEQUENCE</scope>
    <source>
        <strain evidence="4">ST-87-5</strain>
    </source>
</reference>
<dbReference type="OMA" id="SLTVKYV"/>